<keyword evidence="6" id="KW-0813">Transport</keyword>
<evidence type="ECO:0000259" key="18">
    <source>
        <dbReference type="PROSITE" id="PS51104"/>
    </source>
</evidence>
<dbReference type="InterPro" id="IPR029503">
    <property type="entry name" value="PTS_EIIB_mannitol"/>
</dbReference>
<evidence type="ECO:0000313" key="20">
    <source>
        <dbReference type="Proteomes" id="UP001595987"/>
    </source>
</evidence>
<evidence type="ECO:0000256" key="9">
    <source>
        <dbReference type="ARBA" id="ARBA00022597"/>
    </source>
</evidence>
<feature type="transmembrane region" description="Helical" evidence="16">
    <location>
        <begin position="374"/>
        <end position="396"/>
    </location>
</feature>
<dbReference type="PANTHER" id="PTHR30181">
    <property type="entry name" value="MANNITOL PERMEASE IIC COMPONENT"/>
    <property type="match status" value="1"/>
</dbReference>
<evidence type="ECO:0000256" key="2">
    <source>
        <dbReference type="ARBA" id="ARBA00002434"/>
    </source>
</evidence>
<feature type="transmembrane region" description="Helical" evidence="16">
    <location>
        <begin position="90"/>
        <end position="108"/>
    </location>
</feature>
<dbReference type="EMBL" id="JBHSGD010000002">
    <property type="protein sequence ID" value="MFC4651664.1"/>
    <property type="molecule type" value="Genomic_DNA"/>
</dbReference>
<feature type="transmembrane region" description="Helical" evidence="16">
    <location>
        <begin position="188"/>
        <end position="210"/>
    </location>
</feature>
<feature type="domain" description="PTS EIIC type-2" evidence="18">
    <location>
        <begin position="14"/>
        <end position="409"/>
    </location>
</feature>
<evidence type="ECO:0000256" key="4">
    <source>
        <dbReference type="ARBA" id="ARBA00011909"/>
    </source>
</evidence>
<evidence type="ECO:0000256" key="1">
    <source>
        <dbReference type="ARBA" id="ARBA00001655"/>
    </source>
</evidence>
<keyword evidence="12 16" id="KW-0812">Transmembrane</keyword>
<evidence type="ECO:0000256" key="11">
    <source>
        <dbReference type="ARBA" id="ARBA00022683"/>
    </source>
</evidence>
<evidence type="ECO:0000256" key="16">
    <source>
        <dbReference type="SAM" id="Phobius"/>
    </source>
</evidence>
<feature type="domain" description="PTS EIIB type-2" evidence="17">
    <location>
        <begin position="437"/>
        <end position="532"/>
    </location>
</feature>
<dbReference type="PROSITE" id="PS51099">
    <property type="entry name" value="PTS_EIIB_TYPE_2"/>
    <property type="match status" value="1"/>
</dbReference>
<feature type="transmembrane region" description="Helical" evidence="16">
    <location>
        <begin position="324"/>
        <end position="343"/>
    </location>
</feature>
<dbReference type="InterPro" id="IPR003501">
    <property type="entry name" value="PTS_EIIB_2/3"/>
</dbReference>
<feature type="transmembrane region" description="Helical" evidence="16">
    <location>
        <begin position="149"/>
        <end position="167"/>
    </location>
</feature>
<comment type="caution">
    <text evidence="19">The sequence shown here is derived from an EMBL/GenBank/DDBJ whole genome shotgun (WGS) entry which is preliminary data.</text>
</comment>
<evidence type="ECO:0000259" key="17">
    <source>
        <dbReference type="PROSITE" id="PS51099"/>
    </source>
</evidence>
<dbReference type="Pfam" id="PF02378">
    <property type="entry name" value="PTS_EIIC"/>
    <property type="match status" value="1"/>
</dbReference>
<dbReference type="RefSeq" id="WP_213536602.1">
    <property type="nucleotide sequence ID" value="NZ_BOVQ01000008.1"/>
</dbReference>
<reference evidence="20" key="1">
    <citation type="journal article" date="2019" name="Int. J. Syst. Evol. Microbiol.">
        <title>The Global Catalogue of Microorganisms (GCM) 10K type strain sequencing project: providing services to taxonomists for standard genome sequencing and annotation.</title>
        <authorList>
            <consortium name="The Broad Institute Genomics Platform"/>
            <consortium name="The Broad Institute Genome Sequencing Center for Infectious Disease"/>
            <person name="Wu L."/>
            <person name="Ma J."/>
        </authorList>
    </citation>
    <scope>NUCLEOTIDE SEQUENCE [LARGE SCALE GENOMIC DNA]</scope>
    <source>
        <strain evidence="20">CCUG 63287</strain>
    </source>
</reference>
<dbReference type="CDD" id="cd05567">
    <property type="entry name" value="PTS_IIB_mannitol"/>
    <property type="match status" value="1"/>
</dbReference>
<dbReference type="Gene3D" id="3.40.50.2300">
    <property type="match status" value="2"/>
</dbReference>
<comment type="subcellular location">
    <subcellularLocation>
        <location evidence="3">Cell membrane</location>
        <topology evidence="3">Multi-pass membrane protein</topology>
    </subcellularLocation>
</comment>
<keyword evidence="11" id="KW-0598">Phosphotransferase system</keyword>
<evidence type="ECO:0000256" key="7">
    <source>
        <dbReference type="ARBA" id="ARBA00022475"/>
    </source>
</evidence>
<feature type="transmembrane region" description="Helical" evidence="16">
    <location>
        <begin position="60"/>
        <end position="78"/>
    </location>
</feature>
<proteinExistence type="predicted"/>
<evidence type="ECO:0000256" key="15">
    <source>
        <dbReference type="ARBA" id="ARBA00033349"/>
    </source>
</evidence>
<feature type="transmembrane region" description="Helical" evidence="16">
    <location>
        <begin position="21"/>
        <end position="40"/>
    </location>
</feature>
<dbReference type="InterPro" id="IPR003352">
    <property type="entry name" value="PTS_EIIC"/>
</dbReference>
<keyword evidence="20" id="KW-1185">Reference proteome</keyword>
<evidence type="ECO:0000313" key="19">
    <source>
        <dbReference type="EMBL" id="MFC4651664.1"/>
    </source>
</evidence>
<dbReference type="Proteomes" id="UP001595987">
    <property type="component" value="Unassembled WGS sequence"/>
</dbReference>
<dbReference type="PROSITE" id="PS51104">
    <property type="entry name" value="PTS_EIIC_TYPE_2"/>
    <property type="match status" value="1"/>
</dbReference>
<keyword evidence="13 16" id="KW-1133">Transmembrane helix</keyword>
<evidence type="ECO:0000256" key="14">
    <source>
        <dbReference type="ARBA" id="ARBA00023136"/>
    </source>
</evidence>
<keyword evidence="8" id="KW-0597">Phosphoprotein</keyword>
<dbReference type="Pfam" id="PF02302">
    <property type="entry name" value="PTS_IIB"/>
    <property type="match status" value="1"/>
</dbReference>
<evidence type="ECO:0000256" key="6">
    <source>
        <dbReference type="ARBA" id="ARBA00022448"/>
    </source>
</evidence>
<dbReference type="EC" id="2.7.1.197" evidence="4"/>
<keyword evidence="9" id="KW-0762">Sugar transport</keyword>
<dbReference type="InterPro" id="IPR050893">
    <property type="entry name" value="Sugar_PTS"/>
</dbReference>
<comment type="function">
    <text evidence="2">The phosphoenolpyruvate-dependent sugar phosphotransferase system (sugar PTS), a major carbohydrate active transport system, catalyzes the phosphorylation of incoming sugar substrates concomitantly with their translocation across the cell membrane. The enzyme II CmtAB PTS system is involved in D-mannitol transport.</text>
</comment>
<name>A0ABV9JE48_9LACT</name>
<organism evidence="19 20">
    <name type="scientific">Lactococcus nasutitermitis</name>
    <dbReference type="NCBI Taxonomy" id="1652957"/>
    <lineage>
        <taxon>Bacteria</taxon>
        <taxon>Bacillati</taxon>
        <taxon>Bacillota</taxon>
        <taxon>Bacilli</taxon>
        <taxon>Lactobacillales</taxon>
        <taxon>Streptococcaceae</taxon>
        <taxon>Lactococcus</taxon>
    </lineage>
</organism>
<keyword evidence="7" id="KW-1003">Cell membrane</keyword>
<evidence type="ECO:0000256" key="8">
    <source>
        <dbReference type="ARBA" id="ARBA00022553"/>
    </source>
</evidence>
<dbReference type="PANTHER" id="PTHR30181:SF2">
    <property type="entry name" value="PTS SYSTEM MANNITOL-SPECIFIC EIICBA COMPONENT"/>
    <property type="match status" value="1"/>
</dbReference>
<dbReference type="InterPro" id="IPR013011">
    <property type="entry name" value="PTS_EIIB_2"/>
</dbReference>
<keyword evidence="10" id="KW-0808">Transferase</keyword>
<sequence length="644" mass="67477">MDEKISLKVRVQKFGTFLSQMVMPNIPVLIAWGFMTSLFLTPGGWIVSLFPGTAGFTAKVATMVGPMLTYLIPIMIAYTGGKQIYEHRGGVVGAVSAFGAIIATASVHQGGMVHDIVVSDKSQTAVQHFINATGKVVTVNPGHAIQNPSVTMILGAMILGPLGAWCIKKFDGWVQPHIHVGLEMLVNNFSAGFMGLFITILASTVFGPVIEVVLDVLSKGVDVLISTHLIPLANVLVDPAKILFLNNAINYGVLAPLGLQQVATTGKSLLFLIENNPGPGLGVLLAFWVFGKGTAKASAPGAVIVEFIGGIHEIYFPYVMMKPALFLSVIAGGVTGTLTNNLLGTGTIGPSAPGSIIAVTAMSFNKQAGGFPNWLGVMLSIILAALVSFLVSAVILRRDKSINGDELAAAQASVADAKAVSKGQTSVNVAANFNAVQHIIFACDAGMGSSAMGASILRNKAKKAGLPQDVTNVAIANLKAGSDTIVVTQEELAARAATMAPDAIRYTVANFMSSPTYDQIINSLTGAGEKAEVASDVTENAADTGIDLNQIDEVVFAHDGEHMGSATMGKETLTAIFKNHDVKIPVSETEFLGLAAFNATNIMIVTVNKFTDEAKKAAPNAQHLSVESVITTAEYDKMVARINK</sequence>
<evidence type="ECO:0000256" key="13">
    <source>
        <dbReference type="ARBA" id="ARBA00022989"/>
    </source>
</evidence>
<accession>A0ABV9JE48</accession>
<gene>
    <name evidence="19" type="ORF">ACFO26_01940</name>
</gene>
<dbReference type="SUPFAM" id="SSF52794">
    <property type="entry name" value="PTS system IIB component-like"/>
    <property type="match status" value="2"/>
</dbReference>
<protein>
    <recommendedName>
        <fullName evidence="5">PTS system mannitol-specific EIICB component</fullName>
        <ecNumber evidence="4">2.7.1.197</ecNumber>
    </recommendedName>
    <alternativeName>
        <fullName evidence="15">EIICB-Mtl</fullName>
    </alternativeName>
</protein>
<dbReference type="InterPro" id="IPR036095">
    <property type="entry name" value="PTS_EIIB-like_sf"/>
</dbReference>
<evidence type="ECO:0000256" key="10">
    <source>
        <dbReference type="ARBA" id="ARBA00022679"/>
    </source>
</evidence>
<evidence type="ECO:0000256" key="5">
    <source>
        <dbReference type="ARBA" id="ARBA00021825"/>
    </source>
</evidence>
<keyword evidence="14 16" id="KW-0472">Membrane</keyword>
<dbReference type="InterPro" id="IPR013014">
    <property type="entry name" value="PTS_EIIC_2"/>
</dbReference>
<evidence type="ECO:0000256" key="12">
    <source>
        <dbReference type="ARBA" id="ARBA00022692"/>
    </source>
</evidence>
<comment type="catalytic activity">
    <reaction evidence="1">
        <text>D-mannitol(out) + N(pros)-phospho-L-histidyl-[protein] = D-mannitol 1-phosphate(in) + L-histidyl-[protein]</text>
        <dbReference type="Rhea" id="RHEA:33363"/>
        <dbReference type="Rhea" id="RHEA-COMP:9745"/>
        <dbReference type="Rhea" id="RHEA-COMP:9746"/>
        <dbReference type="ChEBI" id="CHEBI:16899"/>
        <dbReference type="ChEBI" id="CHEBI:29979"/>
        <dbReference type="ChEBI" id="CHEBI:61381"/>
        <dbReference type="ChEBI" id="CHEBI:64837"/>
        <dbReference type="EC" id="2.7.1.197"/>
    </reaction>
</comment>
<evidence type="ECO:0000256" key="3">
    <source>
        <dbReference type="ARBA" id="ARBA00004651"/>
    </source>
</evidence>